<keyword evidence="2" id="KW-0472">Membrane</keyword>
<reference evidence="3 4" key="1">
    <citation type="journal article" date="2012" name="Science">
        <title>The Paleozoic origin of enzymatic lignin decomposition reconstructed from 31 fungal genomes.</title>
        <authorList>
            <person name="Floudas D."/>
            <person name="Binder M."/>
            <person name="Riley R."/>
            <person name="Barry K."/>
            <person name="Blanchette R.A."/>
            <person name="Henrissat B."/>
            <person name="Martinez A.T."/>
            <person name="Otillar R."/>
            <person name="Spatafora J.W."/>
            <person name="Yadav J.S."/>
            <person name="Aerts A."/>
            <person name="Benoit I."/>
            <person name="Boyd A."/>
            <person name="Carlson A."/>
            <person name="Copeland A."/>
            <person name="Coutinho P.M."/>
            <person name="de Vries R.P."/>
            <person name="Ferreira P."/>
            <person name="Findley K."/>
            <person name="Foster B."/>
            <person name="Gaskell J."/>
            <person name="Glotzer D."/>
            <person name="Gorecki P."/>
            <person name="Heitman J."/>
            <person name="Hesse C."/>
            <person name="Hori C."/>
            <person name="Igarashi K."/>
            <person name="Jurgens J.A."/>
            <person name="Kallen N."/>
            <person name="Kersten P."/>
            <person name="Kohler A."/>
            <person name="Kuees U."/>
            <person name="Kumar T.K.A."/>
            <person name="Kuo A."/>
            <person name="LaButti K."/>
            <person name="Larrondo L.F."/>
            <person name="Lindquist E."/>
            <person name="Ling A."/>
            <person name="Lombard V."/>
            <person name="Lucas S."/>
            <person name="Lundell T."/>
            <person name="Martin R."/>
            <person name="McLaughlin D.J."/>
            <person name="Morgenstern I."/>
            <person name="Morin E."/>
            <person name="Murat C."/>
            <person name="Nagy L.G."/>
            <person name="Nolan M."/>
            <person name="Ohm R.A."/>
            <person name="Patyshakuliyeva A."/>
            <person name="Rokas A."/>
            <person name="Ruiz-Duenas F.J."/>
            <person name="Sabat G."/>
            <person name="Salamov A."/>
            <person name="Samejima M."/>
            <person name="Schmutz J."/>
            <person name="Slot J.C."/>
            <person name="St John F."/>
            <person name="Stenlid J."/>
            <person name="Sun H."/>
            <person name="Sun S."/>
            <person name="Syed K."/>
            <person name="Tsang A."/>
            <person name="Wiebenga A."/>
            <person name="Young D."/>
            <person name="Pisabarro A."/>
            <person name="Eastwood D.C."/>
            <person name="Martin F."/>
            <person name="Cullen D."/>
            <person name="Grigoriev I.V."/>
            <person name="Hibbett D.S."/>
        </authorList>
    </citation>
    <scope>NUCLEOTIDE SEQUENCE [LARGE SCALE GENOMIC DNA]</scope>
    <source>
        <strain evidence="3 4">ATCC 11539</strain>
    </source>
</reference>
<gene>
    <name evidence="3" type="ORF">GLOTRDRAFT_120304</name>
</gene>
<dbReference type="Proteomes" id="UP000030669">
    <property type="component" value="Unassembled WGS sequence"/>
</dbReference>
<proteinExistence type="predicted"/>
<evidence type="ECO:0000256" key="1">
    <source>
        <dbReference type="SAM" id="MobiDB-lite"/>
    </source>
</evidence>
<dbReference type="RefSeq" id="XP_007863815.1">
    <property type="nucleotide sequence ID" value="XM_007865624.1"/>
</dbReference>
<feature type="compositionally biased region" description="Basic residues" evidence="1">
    <location>
        <begin position="64"/>
        <end position="77"/>
    </location>
</feature>
<feature type="compositionally biased region" description="Basic and acidic residues" evidence="1">
    <location>
        <begin position="128"/>
        <end position="150"/>
    </location>
</feature>
<keyword evidence="4" id="KW-1185">Reference proteome</keyword>
<dbReference type="eggNOG" id="ENOG502SUNU">
    <property type="taxonomic scope" value="Eukaryota"/>
</dbReference>
<evidence type="ECO:0000313" key="3">
    <source>
        <dbReference type="EMBL" id="EPQ58705.1"/>
    </source>
</evidence>
<dbReference type="OrthoDB" id="3265603at2759"/>
<accession>S7RVA1</accession>
<evidence type="ECO:0000256" key="2">
    <source>
        <dbReference type="SAM" id="Phobius"/>
    </source>
</evidence>
<protein>
    <submittedName>
        <fullName evidence="3">Uncharacterized protein</fullName>
    </submittedName>
</protein>
<feature type="compositionally biased region" description="Low complexity" evidence="1">
    <location>
        <begin position="155"/>
        <end position="177"/>
    </location>
</feature>
<dbReference type="AlphaFoldDB" id="S7RVA1"/>
<feature type="compositionally biased region" description="Low complexity" evidence="1">
    <location>
        <begin position="203"/>
        <end position="222"/>
    </location>
</feature>
<organism evidence="3 4">
    <name type="scientific">Gloeophyllum trabeum (strain ATCC 11539 / FP-39264 / Madison 617)</name>
    <name type="common">Brown rot fungus</name>
    <dbReference type="NCBI Taxonomy" id="670483"/>
    <lineage>
        <taxon>Eukaryota</taxon>
        <taxon>Fungi</taxon>
        <taxon>Dikarya</taxon>
        <taxon>Basidiomycota</taxon>
        <taxon>Agaricomycotina</taxon>
        <taxon>Agaricomycetes</taxon>
        <taxon>Gloeophyllales</taxon>
        <taxon>Gloeophyllaceae</taxon>
        <taxon>Gloeophyllum</taxon>
    </lineage>
</organism>
<dbReference type="GeneID" id="19300624"/>
<evidence type="ECO:0000313" key="4">
    <source>
        <dbReference type="Proteomes" id="UP000030669"/>
    </source>
</evidence>
<dbReference type="EMBL" id="KB469298">
    <property type="protein sequence ID" value="EPQ58705.1"/>
    <property type="molecule type" value="Genomic_DNA"/>
</dbReference>
<feature type="region of interest" description="Disordered" evidence="1">
    <location>
        <begin position="60"/>
        <end position="236"/>
    </location>
</feature>
<name>S7RVA1_GLOTA</name>
<keyword evidence="2" id="KW-1133">Transmembrane helix</keyword>
<sequence length="236" mass="25556">MPPVITLARAAGARLHRTREVPKIDGSEGGFIGLVVGLCVIIVICCAAVFYLLTYHQPSPADRARRRQQRSFHHRRQSSSGSMHSFKEKLTGLFTRSGQSPAPAFGLAKRGQGWVQAGSGDEWESDSGDERQPSRRTMNDMERGSTRRDSPPPNHTSASASHHPPPIASSESSSATTVELAAPTPVRPFAQVHVDPFASRGRSPSPQSTDSFQSTTSSPTSPVRTFEGGTKFKEHL</sequence>
<keyword evidence="2" id="KW-0812">Transmembrane</keyword>
<dbReference type="KEGG" id="gtr:GLOTRDRAFT_120304"/>
<dbReference type="OMA" id="EWETESI"/>
<feature type="transmembrane region" description="Helical" evidence="2">
    <location>
        <begin position="31"/>
        <end position="53"/>
    </location>
</feature>
<dbReference type="HOGENOM" id="CLU_051883_0_0_1"/>